<protein>
    <submittedName>
        <fullName evidence="5">Uncharacterized protein</fullName>
    </submittedName>
</protein>
<comment type="caution">
    <text evidence="5">The sequence shown here is derived from an EMBL/GenBank/DDBJ whole genome shotgun (WGS) entry which is preliminary data.</text>
</comment>
<dbReference type="InterPro" id="IPR032675">
    <property type="entry name" value="LRR_dom_sf"/>
</dbReference>
<accession>A0A821I9T0</accession>
<proteinExistence type="predicted"/>
<keyword evidence="8" id="KW-1185">Reference proteome</keyword>
<feature type="compositionally biased region" description="Polar residues" evidence="1">
    <location>
        <begin position="150"/>
        <end position="161"/>
    </location>
</feature>
<evidence type="ECO:0000313" key="3">
    <source>
        <dbReference type="EMBL" id="CAF4366703.1"/>
    </source>
</evidence>
<dbReference type="InterPro" id="IPR052394">
    <property type="entry name" value="LRR-containing"/>
</dbReference>
<evidence type="ECO:0000313" key="5">
    <source>
        <dbReference type="EMBL" id="CAF4696606.1"/>
    </source>
</evidence>
<dbReference type="EMBL" id="CAJOBQ010001366">
    <property type="protein sequence ID" value="CAF4480934.1"/>
    <property type="molecule type" value="Genomic_DNA"/>
</dbReference>
<name>A0A821I9T0_9BILA</name>
<dbReference type="Gene3D" id="3.80.10.10">
    <property type="entry name" value="Ribonuclease Inhibitor"/>
    <property type="match status" value="2"/>
</dbReference>
<sequence length="601" mass="67010">MLSNEGLNDILEDAQSELGDEGYLQDEEINLNTNVDENIRETSTRPQTNKSTDSKLRGSSTAARLIPSRPRLYDFSATNLKRDLAIERIIESRKATIIENEYTVLAQTTSQGRRQSPHARMNSVKLHTITNPTEAEAEANTNDPKDRTTSRQSKNTLSTPAVQLDNDKWDDGLNTDFDRESIASIDKSSLQIYEETCKRLNICPCSMVIRSLHTTKINLENYGLGPKGSAALAVALVRNTFVTTLNLSGNDIGNNGMSHIYQILQENSYIEEYNLSYNNLGTKGIRKLAKVSAANVSLRSLNIAGNGLTANDINIFLSKIEASEDGGKYVAKWLRDNNILLNLDISWCSIRLSGTLAIAEAIGDNNKLLSLDLSNNSFGNDSLDKLTSSLSRNMILNFLNLSENQISSRYTTQIKEDPSILLVGSESSVYKLLVAVATSQALKQFQIGKNHLDARCAMIMLESLGKIENIILEELDLTGLTLTLKQMADIHGFFANHPKFTCYVGPVRQTVEQFANNLVNTIHKYCHEHQMNVAKLFIEDEEMITISTTITYDEFRDGLRKAKIPFPVAQMENMMKYLGGEYEDGAIPLSSLEVDSRKMMF</sequence>
<dbReference type="SMART" id="SM00368">
    <property type="entry name" value="LRR_RI"/>
    <property type="match status" value="6"/>
</dbReference>
<dbReference type="PANTHER" id="PTHR24114">
    <property type="entry name" value="LEUCINE RICH REPEAT FAMILY PROTEIN"/>
    <property type="match status" value="1"/>
</dbReference>
<dbReference type="Proteomes" id="UP000663873">
    <property type="component" value="Unassembled WGS sequence"/>
</dbReference>
<feature type="compositionally biased region" description="Polar residues" evidence="1">
    <location>
        <begin position="44"/>
        <end position="61"/>
    </location>
</feature>
<dbReference type="Proteomes" id="UP000663862">
    <property type="component" value="Unassembled WGS sequence"/>
</dbReference>
<dbReference type="Pfam" id="PF13516">
    <property type="entry name" value="LRR_6"/>
    <property type="match status" value="3"/>
</dbReference>
<organism evidence="5 7">
    <name type="scientific">Rotaria socialis</name>
    <dbReference type="NCBI Taxonomy" id="392032"/>
    <lineage>
        <taxon>Eukaryota</taxon>
        <taxon>Metazoa</taxon>
        <taxon>Spiralia</taxon>
        <taxon>Gnathifera</taxon>
        <taxon>Rotifera</taxon>
        <taxon>Eurotatoria</taxon>
        <taxon>Bdelloidea</taxon>
        <taxon>Philodinida</taxon>
        <taxon>Philodinidae</taxon>
        <taxon>Rotaria</taxon>
    </lineage>
</organism>
<dbReference type="Proteomes" id="UP000663838">
    <property type="component" value="Unassembled WGS sequence"/>
</dbReference>
<evidence type="ECO:0000313" key="6">
    <source>
        <dbReference type="EMBL" id="CAF4817846.1"/>
    </source>
</evidence>
<evidence type="ECO:0000313" key="8">
    <source>
        <dbReference type="Proteomes" id="UP000663873"/>
    </source>
</evidence>
<dbReference type="EMBL" id="CAJOBR010002662">
    <property type="protein sequence ID" value="CAF4696606.1"/>
    <property type="molecule type" value="Genomic_DNA"/>
</dbReference>
<dbReference type="InterPro" id="IPR001611">
    <property type="entry name" value="Leu-rich_rpt"/>
</dbReference>
<dbReference type="PANTHER" id="PTHR24114:SF2">
    <property type="entry name" value="F-BOX DOMAIN-CONTAINING PROTEIN-RELATED"/>
    <property type="match status" value="1"/>
</dbReference>
<dbReference type="EMBL" id="CAJOBP010001707">
    <property type="protein sequence ID" value="CAF4305381.1"/>
    <property type="molecule type" value="Genomic_DNA"/>
</dbReference>
<evidence type="ECO:0000313" key="2">
    <source>
        <dbReference type="EMBL" id="CAF4305381.1"/>
    </source>
</evidence>
<dbReference type="Proteomes" id="UP000663851">
    <property type="component" value="Unassembled WGS sequence"/>
</dbReference>
<evidence type="ECO:0000313" key="4">
    <source>
        <dbReference type="EMBL" id="CAF4480934.1"/>
    </source>
</evidence>
<feature type="region of interest" description="Disordered" evidence="1">
    <location>
        <begin position="38"/>
        <end position="61"/>
    </location>
</feature>
<evidence type="ECO:0000313" key="7">
    <source>
        <dbReference type="Proteomes" id="UP000663848"/>
    </source>
</evidence>
<evidence type="ECO:0000256" key="1">
    <source>
        <dbReference type="SAM" id="MobiDB-lite"/>
    </source>
</evidence>
<dbReference type="EMBL" id="CAJOBS010002483">
    <property type="protein sequence ID" value="CAF4817846.1"/>
    <property type="molecule type" value="Genomic_DNA"/>
</dbReference>
<dbReference type="SUPFAM" id="SSF52047">
    <property type="entry name" value="RNI-like"/>
    <property type="match status" value="1"/>
</dbReference>
<dbReference type="AlphaFoldDB" id="A0A821I9T0"/>
<dbReference type="Proteomes" id="UP000663848">
    <property type="component" value="Unassembled WGS sequence"/>
</dbReference>
<dbReference type="EMBL" id="CAJOBO010001335">
    <property type="protein sequence ID" value="CAF4366703.1"/>
    <property type="molecule type" value="Genomic_DNA"/>
</dbReference>
<feature type="region of interest" description="Disordered" evidence="1">
    <location>
        <begin position="108"/>
        <end position="170"/>
    </location>
</feature>
<reference evidence="5" key="1">
    <citation type="submission" date="2021-02" db="EMBL/GenBank/DDBJ databases">
        <authorList>
            <person name="Nowell W R."/>
        </authorList>
    </citation>
    <scope>NUCLEOTIDE SEQUENCE</scope>
</reference>
<gene>
    <name evidence="3" type="ORF">HFQ381_LOCUS17771</name>
    <name evidence="5" type="ORF">QYT958_LOCUS17524</name>
    <name evidence="6" type="ORF">TOA249_LOCUS24398</name>
    <name evidence="4" type="ORF">TSG867_LOCUS19484</name>
    <name evidence="2" type="ORF">UJA718_LOCUS12910</name>
</gene>